<reference evidence="3" key="1">
    <citation type="submission" date="2022-10" db="EMBL/GenBank/DDBJ databases">
        <authorList>
            <person name="Byrne P K."/>
        </authorList>
    </citation>
    <scope>NUCLEOTIDE SEQUENCE</scope>
    <source>
        <strain evidence="3">IFO1815</strain>
    </source>
</reference>
<evidence type="ECO:0000256" key="2">
    <source>
        <dbReference type="ARBA" id="ARBA00022801"/>
    </source>
</evidence>
<dbReference type="SUPFAM" id="SSF52972">
    <property type="entry name" value="ITPase-like"/>
    <property type="match status" value="1"/>
</dbReference>
<comment type="cofactor">
    <cofactor evidence="1">
        <name>a divalent metal cation</name>
        <dbReference type="ChEBI" id="CHEBI:60240"/>
    </cofactor>
</comment>
<keyword evidence="2" id="KW-0378">Hydrolase</keyword>
<dbReference type="CDD" id="cd00555">
    <property type="entry name" value="Maf"/>
    <property type="match status" value="1"/>
</dbReference>
<dbReference type="RefSeq" id="XP_056079535.1">
    <property type="nucleotide sequence ID" value="XM_056225747.1"/>
</dbReference>
<dbReference type="AlphaFoldDB" id="A0AA35IUJ8"/>
<dbReference type="NCBIfam" id="TIGR00172">
    <property type="entry name" value="maf"/>
    <property type="match status" value="1"/>
</dbReference>
<dbReference type="Pfam" id="PF02545">
    <property type="entry name" value="Maf"/>
    <property type="match status" value="1"/>
</dbReference>
<keyword evidence="4" id="KW-1185">Reference proteome</keyword>
<dbReference type="Proteomes" id="UP001161438">
    <property type="component" value="Chromosome 15"/>
</dbReference>
<dbReference type="InterPro" id="IPR029001">
    <property type="entry name" value="ITPase-like_fam"/>
</dbReference>
<name>A0AA35IUJ8_SACMI</name>
<dbReference type="PANTHER" id="PTHR43213:SF5">
    <property type="entry name" value="BIFUNCTIONAL DTTP_UTP PYROPHOSPHATASE_METHYLTRANSFERASE PROTEIN-RELATED"/>
    <property type="match status" value="1"/>
</dbReference>
<sequence length="232" mass="26390">MSCSSQLPSGIIEYICSEYEIILASTSPRRYQILHDTMGVTDLKTMVSTFKEDLDKENYSSDPIGYVHDTSWHKAQSIIEILTDCENQNPNESVRPKLIICADTIIIDRAGKIYEKPKTKEVQMKYLMKFCYEDDEPVSVVTAVTLIKWYSKKNFELIPFRDETKVFFDNKIPLKTLQQYVESGDGLEVGGGFKIQGQGALLIEKIEGDYYNVVGLPLNKTFKALYAEANLP</sequence>
<gene>
    <name evidence="3" type="primary">SMKI15G2590</name>
    <name evidence="3" type="ORF">SMKI_15G2590</name>
</gene>
<dbReference type="HAMAP" id="MF_00528">
    <property type="entry name" value="Maf"/>
    <property type="match status" value="1"/>
</dbReference>
<dbReference type="EMBL" id="OX365771">
    <property type="protein sequence ID" value="CAI4036415.1"/>
    <property type="molecule type" value="Genomic_DNA"/>
</dbReference>
<dbReference type="InterPro" id="IPR003697">
    <property type="entry name" value="Maf-like"/>
</dbReference>
<dbReference type="GeneID" id="80921323"/>
<evidence type="ECO:0000313" key="3">
    <source>
        <dbReference type="EMBL" id="CAI4036415.1"/>
    </source>
</evidence>
<evidence type="ECO:0000313" key="4">
    <source>
        <dbReference type="Proteomes" id="UP001161438"/>
    </source>
</evidence>
<protein>
    <recommendedName>
        <fullName evidence="5">Maf-like protein</fullName>
    </recommendedName>
</protein>
<proteinExistence type="inferred from homology"/>
<dbReference type="PANTHER" id="PTHR43213">
    <property type="entry name" value="BIFUNCTIONAL DTTP/UTP PYROPHOSPHATASE/METHYLTRANSFERASE PROTEIN-RELATED"/>
    <property type="match status" value="1"/>
</dbReference>
<evidence type="ECO:0008006" key="5">
    <source>
        <dbReference type="Google" id="ProtNLM"/>
    </source>
</evidence>
<dbReference type="PIRSF" id="PIRSF006305">
    <property type="entry name" value="Maf"/>
    <property type="match status" value="1"/>
</dbReference>
<dbReference type="GO" id="GO:0047429">
    <property type="term" value="F:nucleoside triphosphate diphosphatase activity"/>
    <property type="evidence" value="ECO:0007669"/>
    <property type="project" value="InterPro"/>
</dbReference>
<organism evidence="3 4">
    <name type="scientific">Saccharomyces mikatae IFO 1815</name>
    <dbReference type="NCBI Taxonomy" id="226126"/>
    <lineage>
        <taxon>Eukaryota</taxon>
        <taxon>Fungi</taxon>
        <taxon>Dikarya</taxon>
        <taxon>Ascomycota</taxon>
        <taxon>Saccharomycotina</taxon>
        <taxon>Saccharomycetes</taxon>
        <taxon>Saccharomycetales</taxon>
        <taxon>Saccharomycetaceae</taxon>
        <taxon>Saccharomyces</taxon>
    </lineage>
</organism>
<dbReference type="Gene3D" id="3.90.950.10">
    <property type="match status" value="1"/>
</dbReference>
<accession>A0AA35IUJ8</accession>
<evidence type="ECO:0000256" key="1">
    <source>
        <dbReference type="ARBA" id="ARBA00001968"/>
    </source>
</evidence>